<dbReference type="Proteomes" id="UP000003781">
    <property type="component" value="Unassembled WGS sequence"/>
</dbReference>
<keyword evidence="2" id="KW-1185">Reference proteome</keyword>
<dbReference type="EMBL" id="AAXW01000074">
    <property type="protein sequence ID" value="EAZ88618.1"/>
    <property type="molecule type" value="Genomic_DNA"/>
</dbReference>
<comment type="caution">
    <text evidence="1">The sequence shown here is derived from an EMBL/GenBank/DDBJ whole genome shotgun (WGS) entry which is preliminary data.</text>
</comment>
<evidence type="ECO:0000313" key="1">
    <source>
        <dbReference type="EMBL" id="EAZ88618.1"/>
    </source>
</evidence>
<name>A3IY42_9CHRO</name>
<reference evidence="1 2" key="1">
    <citation type="submission" date="2007-03" db="EMBL/GenBank/DDBJ databases">
        <authorList>
            <person name="Stal L."/>
            <person name="Ferriera S."/>
            <person name="Johnson J."/>
            <person name="Kravitz S."/>
            <person name="Beeson K."/>
            <person name="Sutton G."/>
            <person name="Rogers Y.-H."/>
            <person name="Friedman R."/>
            <person name="Frazier M."/>
            <person name="Venter J.C."/>
        </authorList>
    </citation>
    <scope>NUCLEOTIDE SEQUENCE [LARGE SCALE GENOMIC DNA]</scope>
    <source>
        <strain evidence="1 2">CCY0110</strain>
    </source>
</reference>
<sequence>MINNFDAQHYALLYCKYDPESGNRNWKQLLEQNEVETIDLLIARNALKAQEKEVEVHQIIYYGSPLAQQLTEENRVSYSFRVTALALFPNIISVNFFDDKFNSTIPKPKFHIGQPVIVDPLDGIDPTDYIVTGIALNYSPGHLPRWSYCIGDKEESFLEYDFAEAWHDETEISQEKNKQTPIISWFLLHFH</sequence>
<proteinExistence type="predicted"/>
<accession>A3IY42</accession>
<protein>
    <submittedName>
        <fullName evidence="1">Uncharacterized protein</fullName>
    </submittedName>
</protein>
<gene>
    <name evidence="1" type="ORF">CY0110_31475</name>
</gene>
<evidence type="ECO:0000313" key="2">
    <source>
        <dbReference type="Proteomes" id="UP000003781"/>
    </source>
</evidence>
<dbReference type="OrthoDB" id="9896344at2"/>
<dbReference type="RefSeq" id="WP_008278306.1">
    <property type="nucleotide sequence ID" value="NZ_AAXW01000074.1"/>
</dbReference>
<dbReference type="AlphaFoldDB" id="A3IY42"/>
<organism evidence="1 2">
    <name type="scientific">Crocosphaera chwakensis CCY0110</name>
    <dbReference type="NCBI Taxonomy" id="391612"/>
    <lineage>
        <taxon>Bacteria</taxon>
        <taxon>Bacillati</taxon>
        <taxon>Cyanobacteriota</taxon>
        <taxon>Cyanophyceae</taxon>
        <taxon>Oscillatoriophycideae</taxon>
        <taxon>Chroococcales</taxon>
        <taxon>Aphanothecaceae</taxon>
        <taxon>Crocosphaera</taxon>
        <taxon>Crocosphaera chwakensis</taxon>
    </lineage>
</organism>